<keyword evidence="1" id="KW-0677">Repeat</keyword>
<name>A0A426V0V3_9ACTN</name>
<dbReference type="PRINTS" id="PR00364">
    <property type="entry name" value="DISEASERSIST"/>
</dbReference>
<gene>
    <name evidence="4" type="ORF">EIW28_08125</name>
</gene>
<feature type="region of interest" description="Disordered" evidence="2">
    <location>
        <begin position="70"/>
        <end position="103"/>
    </location>
</feature>
<dbReference type="PROSITE" id="PS50943">
    <property type="entry name" value="HTH_CROC1"/>
    <property type="match status" value="1"/>
</dbReference>
<dbReference type="InterPro" id="IPR019734">
    <property type="entry name" value="TPR_rpt"/>
</dbReference>
<reference evidence="4 5" key="1">
    <citation type="submission" date="2018-12" db="EMBL/GenBank/DDBJ databases">
        <title>Glycomyces sp. YIM 121974 draft genome.</title>
        <authorList>
            <person name="Li Q."/>
        </authorList>
    </citation>
    <scope>NUCLEOTIDE SEQUENCE [LARGE SCALE GENOMIC DNA]</scope>
    <source>
        <strain evidence="4 5">YIM 121974</strain>
    </source>
</reference>
<feature type="compositionally biased region" description="Basic and acidic residues" evidence="2">
    <location>
        <begin position="79"/>
        <end position="93"/>
    </location>
</feature>
<evidence type="ECO:0000259" key="3">
    <source>
        <dbReference type="PROSITE" id="PS50943"/>
    </source>
</evidence>
<feature type="domain" description="HTH cro/C1-type" evidence="3">
    <location>
        <begin position="113"/>
        <end position="168"/>
    </location>
</feature>
<evidence type="ECO:0000256" key="2">
    <source>
        <dbReference type="SAM" id="MobiDB-lite"/>
    </source>
</evidence>
<dbReference type="SMART" id="SM00530">
    <property type="entry name" value="HTH_XRE"/>
    <property type="match status" value="1"/>
</dbReference>
<dbReference type="InterPro" id="IPR003593">
    <property type="entry name" value="AAA+_ATPase"/>
</dbReference>
<dbReference type="CDD" id="cd02019">
    <property type="entry name" value="NK"/>
    <property type="match status" value="1"/>
</dbReference>
<dbReference type="AlphaFoldDB" id="A0A426V0V3"/>
<dbReference type="Proteomes" id="UP000277256">
    <property type="component" value="Unassembled WGS sequence"/>
</dbReference>
<dbReference type="SMART" id="SM00382">
    <property type="entry name" value="AAA"/>
    <property type="match status" value="1"/>
</dbReference>
<dbReference type="PANTHER" id="PTHR47691">
    <property type="entry name" value="REGULATOR-RELATED"/>
    <property type="match status" value="1"/>
</dbReference>
<dbReference type="Pfam" id="PF00931">
    <property type="entry name" value="NB-ARC"/>
    <property type="match status" value="1"/>
</dbReference>
<dbReference type="Pfam" id="PF13424">
    <property type="entry name" value="TPR_12"/>
    <property type="match status" value="2"/>
</dbReference>
<keyword evidence="5" id="KW-1185">Reference proteome</keyword>
<dbReference type="InterPro" id="IPR002182">
    <property type="entry name" value="NB-ARC"/>
</dbReference>
<dbReference type="InterPro" id="IPR042197">
    <property type="entry name" value="Apaf_helical"/>
</dbReference>
<dbReference type="InterPro" id="IPR027417">
    <property type="entry name" value="P-loop_NTPase"/>
</dbReference>
<dbReference type="Pfam" id="PF13560">
    <property type="entry name" value="HTH_31"/>
    <property type="match status" value="1"/>
</dbReference>
<dbReference type="InterPro" id="IPR010982">
    <property type="entry name" value="Lambda_DNA-bd_dom_sf"/>
</dbReference>
<dbReference type="EMBL" id="RSEB01000002">
    <property type="protein sequence ID" value="RRS00518.1"/>
    <property type="molecule type" value="Genomic_DNA"/>
</dbReference>
<protein>
    <submittedName>
        <fullName evidence="4">XRE family transcriptional regulator</fullName>
    </submittedName>
</protein>
<organism evidence="4 5">
    <name type="scientific">Glycomyces terrestris</name>
    <dbReference type="NCBI Taxonomy" id="2493553"/>
    <lineage>
        <taxon>Bacteria</taxon>
        <taxon>Bacillati</taxon>
        <taxon>Actinomycetota</taxon>
        <taxon>Actinomycetes</taxon>
        <taxon>Glycomycetales</taxon>
        <taxon>Glycomycetaceae</taxon>
        <taxon>Glycomyces</taxon>
    </lineage>
</organism>
<dbReference type="GO" id="GO:0043531">
    <property type="term" value="F:ADP binding"/>
    <property type="evidence" value="ECO:0007669"/>
    <property type="project" value="InterPro"/>
</dbReference>
<dbReference type="GO" id="GO:0003677">
    <property type="term" value="F:DNA binding"/>
    <property type="evidence" value="ECO:0007669"/>
    <property type="project" value="InterPro"/>
</dbReference>
<dbReference type="Gene3D" id="1.10.8.430">
    <property type="entry name" value="Helical domain of apoptotic protease-activating factors"/>
    <property type="match status" value="1"/>
</dbReference>
<comment type="caution">
    <text evidence="4">The sequence shown here is derived from an EMBL/GenBank/DDBJ whole genome shotgun (WGS) entry which is preliminary data.</text>
</comment>
<dbReference type="SUPFAM" id="SSF47413">
    <property type="entry name" value="lambda repressor-like DNA-binding domains"/>
    <property type="match status" value="1"/>
</dbReference>
<dbReference type="SUPFAM" id="SSF48452">
    <property type="entry name" value="TPR-like"/>
    <property type="match status" value="2"/>
</dbReference>
<dbReference type="InterPro" id="IPR036388">
    <property type="entry name" value="WH-like_DNA-bd_sf"/>
</dbReference>
<dbReference type="SMART" id="SM00028">
    <property type="entry name" value="TPR"/>
    <property type="match status" value="4"/>
</dbReference>
<sequence length="868" mass="94618">MRWSVGEVSMRWLLSDASRHGCVLVFEGGSGNDATERHGCRPAVRLLRDNVTGARNPPARVRTANIAAPRYDESCSPGRPDRHGSEAKSEAMGRPEQPIDPGRGPLEQFAQRLRELRAAAPGSTYRAMAAKAHYSASTLARAASGREMPSLDVVQAYAAACGADPEVWARRWHRLQRDLQGTPARPAARAAAPLPYQLPADLPDFAGRAAETATLHDTVLAAMDEPDRRSPIVIGITGGPGLGKTTLAVHLAQRLAPEFPDGQLFINMRGFDERRLAPETVLRQCVRTLGHPDERVPADFDELACAYRSLLRHRRCLLVFDNARGEADLRPLLPGTPGCVVIATSRNSLIGLEGAQTLRLGPFSAEESLELLARTAGADRVAAEPRAAAELAEQCGHLPLALRIAGARLASRPQWKVGTLTERLRDERRRLAELEAGDLQLMEAFSMSYRALEADERLVFRRLGALFPGLDFGPLVAARLAGIPEADAEDRLETLVDANLVESPGPSRYQMHDLLRLYATTRWVAEDEPDDAAKRLLEWYTGTAAAATRLLMPDWFGLDVPALPGAPVATARDALHWYERERHNIVALVRFAAEAGEHDFAWRLAYAAGGYFVLMRHWQSYAASGETALAAARRTGNATVAAAIAVNLAEAYTELHRPAEAIVLLEDAVAHYERVRDAAGLVQALCGLSHACVRRGRVGEALEHARRAYDNAERAGTPWGEGSSLCAIGRAYVGEGRFEMALKMFRAALDRSELIGNRWAQMRSFQVIAETCLEMGDHGRAADAYRSALALAAEIGDQLSEGRFRYRLGNLRYDLGDVAGARLEWRTAEPVLAALGDPLANAVRLRLDGGAGPERSPRPVGRHRTLTA</sequence>
<dbReference type="Gene3D" id="1.10.260.40">
    <property type="entry name" value="lambda repressor-like DNA-binding domains"/>
    <property type="match status" value="1"/>
</dbReference>
<dbReference type="SUPFAM" id="SSF52540">
    <property type="entry name" value="P-loop containing nucleoside triphosphate hydrolases"/>
    <property type="match status" value="1"/>
</dbReference>
<dbReference type="InterPro" id="IPR011990">
    <property type="entry name" value="TPR-like_helical_dom_sf"/>
</dbReference>
<dbReference type="CDD" id="cd00093">
    <property type="entry name" value="HTH_XRE"/>
    <property type="match status" value="1"/>
</dbReference>
<dbReference type="InterPro" id="IPR001387">
    <property type="entry name" value="Cro/C1-type_HTH"/>
</dbReference>
<feature type="region of interest" description="Disordered" evidence="2">
    <location>
        <begin position="848"/>
        <end position="868"/>
    </location>
</feature>
<proteinExistence type="predicted"/>
<evidence type="ECO:0000313" key="5">
    <source>
        <dbReference type="Proteomes" id="UP000277256"/>
    </source>
</evidence>
<dbReference type="Gene3D" id="1.25.40.10">
    <property type="entry name" value="Tetratricopeptide repeat domain"/>
    <property type="match status" value="1"/>
</dbReference>
<evidence type="ECO:0000313" key="4">
    <source>
        <dbReference type="EMBL" id="RRS00518.1"/>
    </source>
</evidence>
<evidence type="ECO:0000256" key="1">
    <source>
        <dbReference type="ARBA" id="ARBA00022737"/>
    </source>
</evidence>
<dbReference type="Gene3D" id="3.40.50.300">
    <property type="entry name" value="P-loop containing nucleotide triphosphate hydrolases"/>
    <property type="match status" value="1"/>
</dbReference>
<dbReference type="PANTHER" id="PTHR47691:SF3">
    <property type="entry name" value="HTH-TYPE TRANSCRIPTIONAL REGULATOR RV0890C-RELATED"/>
    <property type="match status" value="1"/>
</dbReference>
<accession>A0A426V0V3</accession>
<dbReference type="Gene3D" id="1.10.10.10">
    <property type="entry name" value="Winged helix-like DNA-binding domain superfamily/Winged helix DNA-binding domain"/>
    <property type="match status" value="1"/>
</dbReference>